<keyword evidence="2" id="KW-1185">Reference proteome</keyword>
<sequence>MGIKRSITSVTADEVSSHRRIKSVAIEADMRKLSISPGGGTCSHPVSDYDPRREDYRERFGAMFGRGPECELHNVYNFNAYGYGHGQGRHSRYDHVYGFIDPVDLGPSIFVNSPHQLHGGRAIPRSHPEQATSIATSAPAANVYNSTSSIALSQRGNQVELGGHIDATYSDAPRAYFG</sequence>
<evidence type="ECO:0000313" key="1">
    <source>
        <dbReference type="EMBL" id="OZJ05737.1"/>
    </source>
</evidence>
<gene>
    <name evidence="1" type="ORF">BZG36_01313</name>
</gene>
<evidence type="ECO:0000313" key="2">
    <source>
        <dbReference type="Proteomes" id="UP000242875"/>
    </source>
</evidence>
<dbReference type="AlphaFoldDB" id="A0A261Y556"/>
<protein>
    <submittedName>
        <fullName evidence="1">Uncharacterized protein</fullName>
    </submittedName>
</protein>
<comment type="caution">
    <text evidence="1">The sequence shown here is derived from an EMBL/GenBank/DDBJ whole genome shotgun (WGS) entry which is preliminary data.</text>
</comment>
<name>A0A261Y556_9FUNG</name>
<dbReference type="Proteomes" id="UP000242875">
    <property type="component" value="Unassembled WGS sequence"/>
</dbReference>
<reference evidence="1 2" key="1">
    <citation type="journal article" date="2017" name="Mycologia">
        <title>Bifiguratus adelaidae, gen. et sp. nov., a new member of Mucoromycotina in endophytic and soil-dwelling habitats.</title>
        <authorList>
            <person name="Torres-Cruz T.J."/>
            <person name="Billingsley Tobias T.L."/>
            <person name="Almatruk M."/>
            <person name="Hesse C."/>
            <person name="Kuske C.R."/>
            <person name="Desiro A."/>
            <person name="Benucci G.M."/>
            <person name="Bonito G."/>
            <person name="Stajich J.E."/>
            <person name="Dunlap C."/>
            <person name="Arnold A.E."/>
            <person name="Porras-Alfaro A."/>
        </authorList>
    </citation>
    <scope>NUCLEOTIDE SEQUENCE [LARGE SCALE GENOMIC DNA]</scope>
    <source>
        <strain evidence="1 2">AZ0501</strain>
    </source>
</reference>
<dbReference type="EMBL" id="MVBO01000010">
    <property type="protein sequence ID" value="OZJ05737.1"/>
    <property type="molecule type" value="Genomic_DNA"/>
</dbReference>
<accession>A0A261Y556</accession>
<proteinExistence type="predicted"/>
<organism evidence="1 2">
    <name type="scientific">Bifiguratus adelaidae</name>
    <dbReference type="NCBI Taxonomy" id="1938954"/>
    <lineage>
        <taxon>Eukaryota</taxon>
        <taxon>Fungi</taxon>
        <taxon>Fungi incertae sedis</taxon>
        <taxon>Mucoromycota</taxon>
        <taxon>Mucoromycotina</taxon>
        <taxon>Endogonomycetes</taxon>
        <taxon>Endogonales</taxon>
        <taxon>Endogonales incertae sedis</taxon>
        <taxon>Bifiguratus</taxon>
    </lineage>
</organism>